<sequence>MTEKITEKIDGRESSLSSYSDNDSELYVITAALDLGTEELDLGLAFQIDEMLWRNIVVDLVDWNVRSACGTMAVGSIANKTYFDFWHAFSSELVASSKRLVAVSDVMKCSYCELG</sequence>
<gene>
    <name evidence="2" type="ORF">POTOM_048285</name>
</gene>
<protein>
    <submittedName>
        <fullName evidence="2">Uncharacterized protein</fullName>
    </submittedName>
</protein>
<dbReference type="AlphaFoldDB" id="A0A8X7YE16"/>
<feature type="region of interest" description="Disordered" evidence="1">
    <location>
        <begin position="1"/>
        <end position="20"/>
    </location>
</feature>
<accession>A0A8X7YE16</accession>
<evidence type="ECO:0000256" key="1">
    <source>
        <dbReference type="SAM" id="MobiDB-lite"/>
    </source>
</evidence>
<organism evidence="2 3">
    <name type="scientific">Populus tomentosa</name>
    <name type="common">Chinese white poplar</name>
    <dbReference type="NCBI Taxonomy" id="118781"/>
    <lineage>
        <taxon>Eukaryota</taxon>
        <taxon>Viridiplantae</taxon>
        <taxon>Streptophyta</taxon>
        <taxon>Embryophyta</taxon>
        <taxon>Tracheophyta</taxon>
        <taxon>Spermatophyta</taxon>
        <taxon>Magnoliopsida</taxon>
        <taxon>eudicotyledons</taxon>
        <taxon>Gunneridae</taxon>
        <taxon>Pentapetalae</taxon>
        <taxon>rosids</taxon>
        <taxon>fabids</taxon>
        <taxon>Malpighiales</taxon>
        <taxon>Salicaceae</taxon>
        <taxon>Saliceae</taxon>
        <taxon>Populus</taxon>
    </lineage>
</organism>
<feature type="compositionally biased region" description="Basic and acidic residues" evidence="1">
    <location>
        <begin position="1"/>
        <end position="13"/>
    </location>
</feature>
<evidence type="ECO:0000313" key="2">
    <source>
        <dbReference type="EMBL" id="KAG6748365.1"/>
    </source>
</evidence>
<proteinExistence type="predicted"/>
<comment type="caution">
    <text evidence="2">The sequence shown here is derived from an EMBL/GenBank/DDBJ whole genome shotgun (WGS) entry which is preliminary data.</text>
</comment>
<reference evidence="2" key="1">
    <citation type="journal article" date="2020" name="bioRxiv">
        <title>Hybrid origin of Populus tomentosa Carr. identified through genome sequencing and phylogenomic analysis.</title>
        <authorList>
            <person name="An X."/>
            <person name="Gao K."/>
            <person name="Chen Z."/>
            <person name="Li J."/>
            <person name="Yang X."/>
            <person name="Yang X."/>
            <person name="Zhou J."/>
            <person name="Guo T."/>
            <person name="Zhao T."/>
            <person name="Huang S."/>
            <person name="Miao D."/>
            <person name="Khan W.U."/>
            <person name="Rao P."/>
            <person name="Ye M."/>
            <person name="Lei B."/>
            <person name="Liao W."/>
            <person name="Wang J."/>
            <person name="Ji L."/>
            <person name="Li Y."/>
            <person name="Guo B."/>
            <person name="Mustafa N.S."/>
            <person name="Li S."/>
            <person name="Yun Q."/>
            <person name="Keller S.R."/>
            <person name="Mao J."/>
            <person name="Zhang R."/>
            <person name="Strauss S.H."/>
        </authorList>
    </citation>
    <scope>NUCLEOTIDE SEQUENCE</scope>
    <source>
        <strain evidence="2">GM15</strain>
        <tissue evidence="2">Leaf</tissue>
    </source>
</reference>
<name>A0A8X7YE16_POPTO</name>
<dbReference type="EMBL" id="JAAWWB010000028">
    <property type="protein sequence ID" value="KAG6748365.1"/>
    <property type="molecule type" value="Genomic_DNA"/>
</dbReference>
<dbReference type="Proteomes" id="UP000886885">
    <property type="component" value="Chromosome 14D"/>
</dbReference>
<evidence type="ECO:0000313" key="3">
    <source>
        <dbReference type="Proteomes" id="UP000886885"/>
    </source>
</evidence>
<keyword evidence="3" id="KW-1185">Reference proteome</keyword>